<dbReference type="OrthoDB" id="5416589at2759"/>
<dbReference type="GO" id="GO:0001682">
    <property type="term" value="P:tRNA 5'-leader removal"/>
    <property type="evidence" value="ECO:0007669"/>
    <property type="project" value="InterPro"/>
</dbReference>
<dbReference type="GO" id="GO:0003723">
    <property type="term" value="F:RNA binding"/>
    <property type="evidence" value="ECO:0007669"/>
    <property type="project" value="TreeGrafter"/>
</dbReference>
<dbReference type="GO" id="GO:0000171">
    <property type="term" value="F:ribonuclease MRP activity"/>
    <property type="evidence" value="ECO:0007669"/>
    <property type="project" value="TreeGrafter"/>
</dbReference>
<accession>A0A8K0TRG1</accession>
<dbReference type="GO" id="GO:0005655">
    <property type="term" value="C:nucleolar ribonuclease P complex"/>
    <property type="evidence" value="ECO:0007669"/>
    <property type="project" value="InterPro"/>
</dbReference>
<evidence type="ECO:0000313" key="5">
    <source>
        <dbReference type="EMBL" id="KAH7377018.1"/>
    </source>
</evidence>
<keyword evidence="3" id="KW-0539">Nucleus</keyword>
<proteinExistence type="predicted"/>
<dbReference type="GO" id="GO:0006364">
    <property type="term" value="P:rRNA processing"/>
    <property type="evidence" value="ECO:0007669"/>
    <property type="project" value="TreeGrafter"/>
</dbReference>
<gene>
    <name evidence="5" type="ORF">B0T11DRAFT_273271</name>
</gene>
<evidence type="ECO:0000256" key="2">
    <source>
        <dbReference type="ARBA" id="ARBA00022694"/>
    </source>
</evidence>
<dbReference type="AlphaFoldDB" id="A0A8K0TRG1"/>
<reference evidence="5" key="1">
    <citation type="journal article" date="2021" name="Nat. Commun.">
        <title>Genetic determinants of endophytism in the Arabidopsis root mycobiome.</title>
        <authorList>
            <person name="Mesny F."/>
            <person name="Miyauchi S."/>
            <person name="Thiergart T."/>
            <person name="Pickel B."/>
            <person name="Atanasova L."/>
            <person name="Karlsson M."/>
            <person name="Huettel B."/>
            <person name="Barry K.W."/>
            <person name="Haridas S."/>
            <person name="Chen C."/>
            <person name="Bauer D."/>
            <person name="Andreopoulos W."/>
            <person name="Pangilinan J."/>
            <person name="LaButti K."/>
            <person name="Riley R."/>
            <person name="Lipzen A."/>
            <person name="Clum A."/>
            <person name="Drula E."/>
            <person name="Henrissat B."/>
            <person name="Kohler A."/>
            <person name="Grigoriev I.V."/>
            <person name="Martin F.M."/>
            <person name="Hacquard S."/>
        </authorList>
    </citation>
    <scope>NUCLEOTIDE SEQUENCE</scope>
    <source>
        <strain evidence="5">MPI-CAGE-AT-0016</strain>
    </source>
</reference>
<dbReference type="InterPro" id="IPR014612">
    <property type="entry name" value="Pop7/Rpp20"/>
</dbReference>
<dbReference type="GO" id="GO:0004526">
    <property type="term" value="F:ribonuclease P activity"/>
    <property type="evidence" value="ECO:0007669"/>
    <property type="project" value="TreeGrafter"/>
</dbReference>
<evidence type="ECO:0000313" key="6">
    <source>
        <dbReference type="Proteomes" id="UP000813385"/>
    </source>
</evidence>
<evidence type="ECO:0000256" key="1">
    <source>
        <dbReference type="ARBA" id="ARBA00004123"/>
    </source>
</evidence>
<name>A0A8K0TRG1_9PEZI</name>
<feature type="compositionally biased region" description="Polar residues" evidence="4">
    <location>
        <begin position="37"/>
        <end position="47"/>
    </location>
</feature>
<dbReference type="Gene3D" id="3.30.110.20">
    <property type="entry name" value="Alba-like domain"/>
    <property type="match status" value="1"/>
</dbReference>
<protein>
    <submittedName>
        <fullName evidence="5">Rpp20 subunit of nuclear RNase MRP and P-domain-containing protein</fullName>
    </submittedName>
</protein>
<feature type="region of interest" description="Disordered" evidence="4">
    <location>
        <begin position="1"/>
        <end position="47"/>
    </location>
</feature>
<dbReference type="GO" id="GO:0000172">
    <property type="term" value="C:ribonuclease MRP complex"/>
    <property type="evidence" value="ECO:0007669"/>
    <property type="project" value="InterPro"/>
</dbReference>
<dbReference type="Pfam" id="PF12328">
    <property type="entry name" value="Rpp20"/>
    <property type="match status" value="1"/>
</dbReference>
<dbReference type="InterPro" id="IPR020241">
    <property type="entry name" value="RNase_P/MRP_Pop7_fungi"/>
</dbReference>
<organism evidence="5 6">
    <name type="scientific">Plectosphaerella cucumerina</name>
    <dbReference type="NCBI Taxonomy" id="40658"/>
    <lineage>
        <taxon>Eukaryota</taxon>
        <taxon>Fungi</taxon>
        <taxon>Dikarya</taxon>
        <taxon>Ascomycota</taxon>
        <taxon>Pezizomycotina</taxon>
        <taxon>Sordariomycetes</taxon>
        <taxon>Hypocreomycetidae</taxon>
        <taxon>Glomerellales</taxon>
        <taxon>Plectosphaerellaceae</taxon>
        <taxon>Plectosphaerella</taxon>
    </lineage>
</organism>
<evidence type="ECO:0000256" key="3">
    <source>
        <dbReference type="ARBA" id="ARBA00023242"/>
    </source>
</evidence>
<dbReference type="PANTHER" id="PTHR28256">
    <property type="entry name" value="RIBONUCLEASES P/MRP PROTEIN SUBUNIT POP7"/>
    <property type="match status" value="1"/>
</dbReference>
<dbReference type="InterPro" id="IPR036882">
    <property type="entry name" value="Alba-like_dom_sf"/>
</dbReference>
<evidence type="ECO:0000256" key="4">
    <source>
        <dbReference type="SAM" id="MobiDB-lite"/>
    </source>
</evidence>
<comment type="caution">
    <text evidence="5">The sequence shown here is derived from an EMBL/GenBank/DDBJ whole genome shotgun (WGS) entry which is preliminary data.</text>
</comment>
<sequence>MAPTLSNGGDASTKHPNPKKPPFFDQGYRVKKRPLSRPQQPASSNQQLIYVSKRTPFMSVVKRVRKMLDKSLQGHAPATRGMSLPQRVALLSKEDGTKGGGSGSHCQVTVMGTGAAIEKTLSVASWFMAQGDCEVNVRTKSVGAVDDFVPADGADDGFEDESRVRMLSCLEVLVRLK</sequence>
<keyword evidence="2" id="KW-0819">tRNA processing</keyword>
<feature type="compositionally biased region" description="Polar residues" evidence="4">
    <location>
        <begin position="1"/>
        <end position="10"/>
    </location>
</feature>
<dbReference type="GO" id="GO:0000294">
    <property type="term" value="P:nuclear-transcribed mRNA catabolic process, RNase MRP-dependent"/>
    <property type="evidence" value="ECO:0007669"/>
    <property type="project" value="TreeGrafter"/>
</dbReference>
<keyword evidence="6" id="KW-1185">Reference proteome</keyword>
<comment type="subcellular location">
    <subcellularLocation>
        <location evidence="1">Nucleus</location>
    </subcellularLocation>
</comment>
<dbReference type="GO" id="GO:0034965">
    <property type="term" value="P:intronic box C/D snoRNA processing"/>
    <property type="evidence" value="ECO:0007669"/>
    <property type="project" value="TreeGrafter"/>
</dbReference>
<dbReference type="EMBL" id="JAGPXD010000001">
    <property type="protein sequence ID" value="KAH7377018.1"/>
    <property type="molecule type" value="Genomic_DNA"/>
</dbReference>
<dbReference type="Proteomes" id="UP000813385">
    <property type="component" value="Unassembled WGS sequence"/>
</dbReference>
<dbReference type="PANTHER" id="PTHR28256:SF1">
    <property type="entry name" value="RIBONUCLEASES P_MRP PROTEIN SUBUNIT POP7"/>
    <property type="match status" value="1"/>
</dbReference>